<dbReference type="PANTHER" id="PTHR43630:SF2">
    <property type="entry name" value="GLYCOSYLTRANSFERASE"/>
    <property type="match status" value="1"/>
</dbReference>
<evidence type="ECO:0000313" key="4">
    <source>
        <dbReference type="Proteomes" id="UP000190285"/>
    </source>
</evidence>
<name>A0A1T5M868_9FIRM</name>
<keyword evidence="1" id="KW-0802">TPR repeat</keyword>
<sequence>MKGNKTVSLCMIVKNEAKHLERCLSSVKDLVDEMIIVDTGSTDDTVEIAKSFDAKVFYYEWDNNFSNARNFSIQYASKDWILLMDGDDEFYYEDHDEFIQLINTSIKDGHYFKTQSFVGNMPGNDIVSNLNLRLLRNNKKYKFVGAIHEQITCVDNKMDYKNFSTEEIHIFHYGYLNDVVEEKNKRNRNISIIEEELKKDPKNHFHLFNLGNEYFAMGNKEKALDFFSLVYGELDFNDGFASKLVIRRIMCLDELGQYKRALNAIEEGLKIYPKFTDLELIRGWIYLKTKKYTIAIDSFNRCLDLGKPPSQLEFLNGCGTFRPYQALGEIYFEFEDFSKAFECFENVLKFNPSIQSPVYKIGAILNKIHDNKRYVSFKLSQYFNLEYVPNLLLISDVLITEGLYDLAMGYLEKAREIEENNYQVKFQINRTLFYQKKYFEAIKGFNELSSKGNEYKERLKYIFICGFITDLEYSKSVLDHIKEDNENYRYRVYHQLYNVFLGKNEAVLKKEDDDKSLNMIMKILEEVLKIQEFQLFEKLLYVLNYLESDRVLLELAQIYYKNGFKEMAVKEVLRSIKELDTIDYRGVEILYKEI</sequence>
<organism evidence="3 4">
    <name type="scientific">Maledivibacter halophilus</name>
    <dbReference type="NCBI Taxonomy" id="36842"/>
    <lineage>
        <taxon>Bacteria</taxon>
        <taxon>Bacillati</taxon>
        <taxon>Bacillota</taxon>
        <taxon>Clostridia</taxon>
        <taxon>Peptostreptococcales</taxon>
        <taxon>Caminicellaceae</taxon>
        <taxon>Maledivibacter</taxon>
    </lineage>
</organism>
<dbReference type="PANTHER" id="PTHR43630">
    <property type="entry name" value="POLY-BETA-1,6-N-ACETYL-D-GLUCOSAMINE SYNTHASE"/>
    <property type="match status" value="1"/>
</dbReference>
<feature type="domain" description="Glycosyltransferase 2-like" evidence="2">
    <location>
        <begin position="8"/>
        <end position="107"/>
    </location>
</feature>
<dbReference type="SUPFAM" id="SSF48452">
    <property type="entry name" value="TPR-like"/>
    <property type="match status" value="2"/>
</dbReference>
<dbReference type="STRING" id="36842.SAMN02194393_04034"/>
<keyword evidence="3" id="KW-0808">Transferase</keyword>
<dbReference type="Pfam" id="PF00535">
    <property type="entry name" value="Glycos_transf_2"/>
    <property type="match status" value="1"/>
</dbReference>
<dbReference type="Gene3D" id="1.25.40.10">
    <property type="entry name" value="Tetratricopeptide repeat domain"/>
    <property type="match status" value="3"/>
</dbReference>
<dbReference type="InterPro" id="IPR029044">
    <property type="entry name" value="Nucleotide-diphossugar_trans"/>
</dbReference>
<dbReference type="Proteomes" id="UP000190285">
    <property type="component" value="Unassembled WGS sequence"/>
</dbReference>
<evidence type="ECO:0000313" key="3">
    <source>
        <dbReference type="EMBL" id="SKC84204.1"/>
    </source>
</evidence>
<dbReference type="Pfam" id="PF13181">
    <property type="entry name" value="TPR_8"/>
    <property type="match status" value="2"/>
</dbReference>
<dbReference type="InterPro" id="IPR001173">
    <property type="entry name" value="Glyco_trans_2-like"/>
</dbReference>
<protein>
    <submittedName>
        <fullName evidence="3">Glycosyltransferase involved in cell wall bisynthesis</fullName>
    </submittedName>
</protein>
<keyword evidence="4" id="KW-1185">Reference proteome</keyword>
<evidence type="ECO:0000256" key="1">
    <source>
        <dbReference type="PROSITE-ProRule" id="PRU00339"/>
    </source>
</evidence>
<dbReference type="EMBL" id="FUZT01000011">
    <property type="protein sequence ID" value="SKC84204.1"/>
    <property type="molecule type" value="Genomic_DNA"/>
</dbReference>
<proteinExistence type="predicted"/>
<dbReference type="CDD" id="cd02511">
    <property type="entry name" value="Beta4Glucosyltransferase"/>
    <property type="match status" value="1"/>
</dbReference>
<dbReference type="PROSITE" id="PS50005">
    <property type="entry name" value="TPR"/>
    <property type="match status" value="1"/>
</dbReference>
<dbReference type="GO" id="GO:0016740">
    <property type="term" value="F:transferase activity"/>
    <property type="evidence" value="ECO:0007669"/>
    <property type="project" value="UniProtKB-KW"/>
</dbReference>
<dbReference type="SMART" id="SM00028">
    <property type="entry name" value="TPR"/>
    <property type="match status" value="5"/>
</dbReference>
<dbReference type="Gene3D" id="3.90.550.10">
    <property type="entry name" value="Spore Coat Polysaccharide Biosynthesis Protein SpsA, Chain A"/>
    <property type="match status" value="1"/>
</dbReference>
<evidence type="ECO:0000259" key="2">
    <source>
        <dbReference type="Pfam" id="PF00535"/>
    </source>
</evidence>
<reference evidence="4" key="1">
    <citation type="submission" date="2017-02" db="EMBL/GenBank/DDBJ databases">
        <authorList>
            <person name="Varghese N."/>
            <person name="Submissions S."/>
        </authorList>
    </citation>
    <scope>NUCLEOTIDE SEQUENCE [LARGE SCALE GENOMIC DNA]</scope>
    <source>
        <strain evidence="4">M1</strain>
    </source>
</reference>
<dbReference type="SUPFAM" id="SSF53448">
    <property type="entry name" value="Nucleotide-diphospho-sugar transferases"/>
    <property type="match status" value="1"/>
</dbReference>
<feature type="repeat" description="TPR" evidence="1">
    <location>
        <begin position="321"/>
        <end position="354"/>
    </location>
</feature>
<dbReference type="AlphaFoldDB" id="A0A1T5M868"/>
<dbReference type="RefSeq" id="WP_079494128.1">
    <property type="nucleotide sequence ID" value="NZ_FUZT01000011.1"/>
</dbReference>
<dbReference type="InterPro" id="IPR011990">
    <property type="entry name" value="TPR-like_helical_dom_sf"/>
</dbReference>
<gene>
    <name evidence="3" type="ORF">SAMN02194393_04034</name>
</gene>
<accession>A0A1T5M868</accession>
<dbReference type="InterPro" id="IPR019734">
    <property type="entry name" value="TPR_rpt"/>
</dbReference>
<dbReference type="OrthoDB" id="9815923at2"/>